<dbReference type="EMBL" id="QTSX02001427">
    <property type="protein sequence ID" value="KAJ9082596.1"/>
    <property type="molecule type" value="Genomic_DNA"/>
</dbReference>
<feature type="non-terminal residue" evidence="1">
    <location>
        <position position="1"/>
    </location>
</feature>
<name>A0ACC2U772_9FUNG</name>
<accession>A0ACC2U772</accession>
<dbReference type="Proteomes" id="UP001165960">
    <property type="component" value="Unassembled WGS sequence"/>
</dbReference>
<organism evidence="1 2">
    <name type="scientific">Entomophthora muscae</name>
    <dbReference type="NCBI Taxonomy" id="34485"/>
    <lineage>
        <taxon>Eukaryota</taxon>
        <taxon>Fungi</taxon>
        <taxon>Fungi incertae sedis</taxon>
        <taxon>Zoopagomycota</taxon>
        <taxon>Entomophthoromycotina</taxon>
        <taxon>Entomophthoromycetes</taxon>
        <taxon>Entomophthorales</taxon>
        <taxon>Entomophthoraceae</taxon>
        <taxon>Entomophthora</taxon>
    </lineage>
</organism>
<comment type="caution">
    <text evidence="1">The sequence shown here is derived from an EMBL/GenBank/DDBJ whole genome shotgun (WGS) entry which is preliminary data.</text>
</comment>
<reference evidence="1" key="1">
    <citation type="submission" date="2022-04" db="EMBL/GenBank/DDBJ databases">
        <title>Genome of the entomopathogenic fungus Entomophthora muscae.</title>
        <authorList>
            <person name="Elya C."/>
            <person name="Lovett B.R."/>
            <person name="Lee E."/>
            <person name="Macias A.M."/>
            <person name="Hajek A.E."/>
            <person name="De Bivort B.L."/>
            <person name="Kasson M.T."/>
            <person name="De Fine Licht H.H."/>
            <person name="Stajich J.E."/>
        </authorList>
    </citation>
    <scope>NUCLEOTIDE SEQUENCE</scope>
    <source>
        <strain evidence="1">Berkeley</strain>
    </source>
</reference>
<protein>
    <submittedName>
        <fullName evidence="1">Uncharacterized protein</fullName>
    </submittedName>
</protein>
<evidence type="ECO:0000313" key="1">
    <source>
        <dbReference type="EMBL" id="KAJ9082596.1"/>
    </source>
</evidence>
<proteinExistence type="predicted"/>
<sequence length="115" mass="12213">CLSIITLLISAAASATIPSQSTLAPSPTRSIDQVFTSVPMINEYTAGRRPTKSFHLSNPESSYVPAKPLIPLDDNMEPIRVPGLVKKKAPSLLDRIIGHFRGSQAKSEADVSAAG</sequence>
<keyword evidence="2" id="KW-1185">Reference proteome</keyword>
<evidence type="ECO:0000313" key="2">
    <source>
        <dbReference type="Proteomes" id="UP001165960"/>
    </source>
</evidence>
<gene>
    <name evidence="1" type="ORF">DSO57_1002971</name>
</gene>